<organism evidence="2 3">
    <name type="scientific">Bursaphelenchus okinawaensis</name>
    <dbReference type="NCBI Taxonomy" id="465554"/>
    <lineage>
        <taxon>Eukaryota</taxon>
        <taxon>Metazoa</taxon>
        <taxon>Ecdysozoa</taxon>
        <taxon>Nematoda</taxon>
        <taxon>Chromadorea</taxon>
        <taxon>Rhabditida</taxon>
        <taxon>Tylenchina</taxon>
        <taxon>Tylenchomorpha</taxon>
        <taxon>Aphelenchoidea</taxon>
        <taxon>Aphelenchoididae</taxon>
        <taxon>Bursaphelenchus</taxon>
    </lineage>
</organism>
<name>A0A811KCQ1_9BILA</name>
<feature type="region of interest" description="Disordered" evidence="1">
    <location>
        <begin position="1"/>
        <end position="163"/>
    </location>
</feature>
<protein>
    <submittedName>
        <fullName evidence="2">Uncharacterized protein</fullName>
    </submittedName>
</protein>
<dbReference type="EMBL" id="CAJFCW020000002">
    <property type="protein sequence ID" value="CAG9098638.1"/>
    <property type="molecule type" value="Genomic_DNA"/>
</dbReference>
<gene>
    <name evidence="2" type="ORF">BOKJ2_LOCUS4810</name>
</gene>
<dbReference type="Proteomes" id="UP000614601">
    <property type="component" value="Unassembled WGS sequence"/>
</dbReference>
<feature type="compositionally biased region" description="Basic and acidic residues" evidence="1">
    <location>
        <begin position="1"/>
        <end position="59"/>
    </location>
</feature>
<accession>A0A811KCQ1</accession>
<sequence>MSKPKPEKPKLDVKDKEAISKSAKKKEPARKSTIKAPDRKVIKVDKAAPEEKSKTSEKKVKPKPRKPPSKPEDDKKPVDPKEQSKSDPKKKKSGPKDDKKGKDKKDKDKKEKDKKEKDKDKKESLSPKPSTTLVTDLRSAKNKNKGPFAPLTPPNALPMADDENTPTEYEAVAAPYRPFVAKISTRKIVLDQPAEEKTFEQLLQEAYENEKTANEASIEEDNKKSASCYFSVLPGYYVGL</sequence>
<evidence type="ECO:0000256" key="1">
    <source>
        <dbReference type="SAM" id="MobiDB-lite"/>
    </source>
</evidence>
<feature type="compositionally biased region" description="Basic and acidic residues" evidence="1">
    <location>
        <begin position="94"/>
        <end position="125"/>
    </location>
</feature>
<keyword evidence="3" id="KW-1185">Reference proteome</keyword>
<dbReference type="Proteomes" id="UP000783686">
    <property type="component" value="Unassembled WGS sequence"/>
</dbReference>
<dbReference type="AlphaFoldDB" id="A0A811KCQ1"/>
<reference evidence="2" key="1">
    <citation type="submission" date="2020-09" db="EMBL/GenBank/DDBJ databases">
        <authorList>
            <person name="Kikuchi T."/>
        </authorList>
    </citation>
    <scope>NUCLEOTIDE SEQUENCE</scope>
    <source>
        <strain evidence="2">SH1</strain>
    </source>
</reference>
<feature type="compositionally biased region" description="Basic and acidic residues" evidence="1">
    <location>
        <begin position="69"/>
        <end position="87"/>
    </location>
</feature>
<evidence type="ECO:0000313" key="2">
    <source>
        <dbReference type="EMBL" id="CAD5213009.1"/>
    </source>
</evidence>
<proteinExistence type="predicted"/>
<comment type="caution">
    <text evidence="2">The sequence shown here is derived from an EMBL/GenBank/DDBJ whole genome shotgun (WGS) entry which is preliminary data.</text>
</comment>
<dbReference type="EMBL" id="CAJFDH010000002">
    <property type="protein sequence ID" value="CAD5213009.1"/>
    <property type="molecule type" value="Genomic_DNA"/>
</dbReference>
<evidence type="ECO:0000313" key="3">
    <source>
        <dbReference type="Proteomes" id="UP000614601"/>
    </source>
</evidence>